<dbReference type="InterPro" id="IPR018673">
    <property type="entry name" value="DUF2141"/>
</dbReference>
<dbReference type="Proteomes" id="UP000287746">
    <property type="component" value="Unassembled WGS sequence"/>
</dbReference>
<evidence type="ECO:0000313" key="3">
    <source>
        <dbReference type="EMBL" id="RSY88031.1"/>
    </source>
</evidence>
<dbReference type="Proteomes" id="UP000286681">
    <property type="component" value="Unassembled WGS sequence"/>
</dbReference>
<sequence>MLVPLALLLPAASPTASLEIDVVKLRSQKGVLRICLTARPESFPDCKNDAQALSRSVPATQTVVTFEGLAPGNYAAAIIHDENGNAKLDTLMGIPREGFGFSRNPAIGFGPPSFNAARFAVDAAAAPQQVRMRYLL</sequence>
<name>A0A1L6J748_9SPHN</name>
<accession>A0A1L6J748</accession>
<evidence type="ECO:0000313" key="5">
    <source>
        <dbReference type="Proteomes" id="UP000286681"/>
    </source>
</evidence>
<dbReference type="GeneID" id="44131827"/>
<reference evidence="4" key="2">
    <citation type="submission" date="2016-12" db="EMBL/GenBank/DDBJ databases">
        <title>Whole genome sequencing of Sphingomonas sp. ABOJV.</title>
        <authorList>
            <person name="Conlan S."/>
            <person name="Thomas P.J."/>
            <person name="Mullikin J."/>
            <person name="Palmore T.N."/>
            <person name="Frank K.M."/>
            <person name="Segre J.A."/>
        </authorList>
    </citation>
    <scope>NUCLEOTIDE SEQUENCE [LARGE SCALE GENOMIC DNA]</scope>
    <source>
        <strain evidence="4">ABOJV</strain>
    </source>
</reference>
<keyword evidence="4" id="KW-1185">Reference proteome</keyword>
<dbReference type="AlphaFoldDB" id="A0A1L6J748"/>
<organism evidence="1 4">
    <name type="scientific">Sphingomonas koreensis</name>
    <dbReference type="NCBI Taxonomy" id="93064"/>
    <lineage>
        <taxon>Bacteria</taxon>
        <taxon>Pseudomonadati</taxon>
        <taxon>Pseudomonadota</taxon>
        <taxon>Alphaproteobacteria</taxon>
        <taxon>Sphingomonadales</taxon>
        <taxon>Sphingomonadaceae</taxon>
        <taxon>Sphingomonas</taxon>
    </lineage>
</organism>
<protein>
    <submittedName>
        <fullName evidence="2">DUF2141 domain-containing protein</fullName>
    </submittedName>
</protein>
<dbReference type="EMBL" id="QQYZ01000004">
    <property type="protein sequence ID" value="RSY88031.1"/>
    <property type="molecule type" value="Genomic_DNA"/>
</dbReference>
<evidence type="ECO:0000313" key="2">
    <source>
        <dbReference type="EMBL" id="RSV08164.1"/>
    </source>
</evidence>
<proteinExistence type="predicted"/>
<dbReference type="EMBL" id="CP018820">
    <property type="protein sequence ID" value="APR51801.1"/>
    <property type="molecule type" value="Genomic_DNA"/>
</dbReference>
<dbReference type="RefSeq" id="WP_066572439.1">
    <property type="nucleotide sequence ID" value="NZ_CP018820.1"/>
</dbReference>
<reference evidence="1" key="1">
    <citation type="submission" date="2016-12" db="EMBL/GenBank/DDBJ databases">
        <title>Whole genome sequencing of Sphingomonas koreensis.</title>
        <authorList>
            <person name="Conlan S."/>
            <person name="Thomas P.J."/>
            <person name="Mullikin J."/>
            <person name="Palmore T.N."/>
            <person name="Frank K.M."/>
            <person name="Segre J.A."/>
        </authorList>
    </citation>
    <scope>NUCLEOTIDE SEQUENCE</scope>
    <source>
        <strain evidence="1">ABOJV</strain>
    </source>
</reference>
<dbReference type="STRING" id="93064.BRX40_04560"/>
<evidence type="ECO:0000313" key="4">
    <source>
        <dbReference type="Proteomes" id="UP000185161"/>
    </source>
</evidence>
<dbReference type="EMBL" id="QQWO01000001">
    <property type="protein sequence ID" value="RSV08164.1"/>
    <property type="molecule type" value="Genomic_DNA"/>
</dbReference>
<evidence type="ECO:0000313" key="1">
    <source>
        <dbReference type="EMBL" id="APR51801.1"/>
    </source>
</evidence>
<reference evidence="5 6" key="3">
    <citation type="submission" date="2018-07" db="EMBL/GenBank/DDBJ databases">
        <title>Genomic and Epidemiologic Investigation of an Indolent Hospital Outbreak.</title>
        <authorList>
            <person name="Johnson R.C."/>
            <person name="Deming C."/>
            <person name="Conlan S."/>
            <person name="Zellmer C.J."/>
            <person name="Michelin A.V."/>
            <person name="Lee-Lin S."/>
            <person name="Thomas P.J."/>
            <person name="Park M."/>
            <person name="Weingarten R.A."/>
            <person name="Less J."/>
            <person name="Dekker J.P."/>
            <person name="Frank K.M."/>
            <person name="Musser K.A."/>
            <person name="Mcquiston J.R."/>
            <person name="Henderson D.K."/>
            <person name="Lau A.F."/>
            <person name="Palmore T.N."/>
            <person name="Segre J.A."/>
        </authorList>
    </citation>
    <scope>NUCLEOTIDE SEQUENCE [LARGE SCALE GENOMIC DNA]</scope>
    <source>
        <strain evidence="3 6">SK-CDC1_0717</strain>
        <strain evidence="2 5">SK-NIH.Env10_0317</strain>
    </source>
</reference>
<dbReference type="Pfam" id="PF09912">
    <property type="entry name" value="DUF2141"/>
    <property type="match status" value="1"/>
</dbReference>
<dbReference type="KEGG" id="skr:BRX40_04560"/>
<dbReference type="Proteomes" id="UP000185161">
    <property type="component" value="Chromosome"/>
</dbReference>
<evidence type="ECO:0000313" key="6">
    <source>
        <dbReference type="Proteomes" id="UP000287746"/>
    </source>
</evidence>
<gene>
    <name evidence="1" type="ORF">BRX40_04560</name>
    <name evidence="2" type="ORF">CA257_01450</name>
    <name evidence="3" type="ORF">DAH66_06100</name>
</gene>
<dbReference type="OrthoDB" id="9788332at2"/>